<dbReference type="AlphaFoldDB" id="A0A9X1PJR5"/>
<dbReference type="RefSeq" id="WP_234654731.1">
    <property type="nucleotide sequence ID" value="NZ_CP094997.1"/>
</dbReference>
<dbReference type="EMBL" id="JAJTTC010000001">
    <property type="protein sequence ID" value="MCF0061444.1"/>
    <property type="molecule type" value="Genomic_DNA"/>
</dbReference>
<gene>
    <name evidence="1" type="ORF">LXM26_08070</name>
</gene>
<proteinExistence type="predicted"/>
<accession>A0A9X1PJR5</accession>
<dbReference type="PROSITE" id="PS51257">
    <property type="entry name" value="PROKAR_LIPOPROTEIN"/>
    <property type="match status" value="1"/>
</dbReference>
<evidence type="ECO:0000313" key="1">
    <source>
        <dbReference type="EMBL" id="MCF0061444.1"/>
    </source>
</evidence>
<reference evidence="1" key="1">
    <citation type="submission" date="2021-12" db="EMBL/GenBank/DDBJ databases">
        <title>Novel species in genus Dyadobacter.</title>
        <authorList>
            <person name="Ma C."/>
        </authorList>
    </citation>
    <scope>NUCLEOTIDE SEQUENCE</scope>
    <source>
        <strain evidence="1">LJ419</strain>
    </source>
</reference>
<evidence type="ECO:0008006" key="3">
    <source>
        <dbReference type="Google" id="ProtNLM"/>
    </source>
</evidence>
<sequence length="278" mass="31778">MKLLQNLPTLIKAMIVAGMLGACQNEKEAALSPIVEQGQNADYQNAKLSPSYKVNRLLSEGSNVFQYTGPYRRIFRLINEATKEYTEFNYTNANQISSIKYNSSTQEILEKSVYVLNSEGKCTQSHHKKNGASDTEVYIYEYNSDGRVKKSYKESYPKDYQVFVYGTVNGKINLQSIQYYTGPTKYKEQTFSYYYMQEDKAKINPACIALGRGKYLPIFGNFNEHLVKDIKESSFTNQGISSSTISREFTYSWNEQIETVTEKNNLGVLSTKRKYGVL</sequence>
<evidence type="ECO:0000313" key="2">
    <source>
        <dbReference type="Proteomes" id="UP001139000"/>
    </source>
</evidence>
<protein>
    <recommendedName>
        <fullName evidence="3">YD repeat-containing protein</fullName>
    </recommendedName>
</protein>
<comment type="caution">
    <text evidence="1">The sequence shown here is derived from an EMBL/GenBank/DDBJ whole genome shotgun (WGS) entry which is preliminary data.</text>
</comment>
<name>A0A9X1PJR5_9BACT</name>
<dbReference type="Proteomes" id="UP001139000">
    <property type="component" value="Unassembled WGS sequence"/>
</dbReference>
<keyword evidence="2" id="KW-1185">Reference proteome</keyword>
<organism evidence="1 2">
    <name type="scientific">Dyadobacter chenwenxiniae</name>
    <dbReference type="NCBI Taxonomy" id="2906456"/>
    <lineage>
        <taxon>Bacteria</taxon>
        <taxon>Pseudomonadati</taxon>
        <taxon>Bacteroidota</taxon>
        <taxon>Cytophagia</taxon>
        <taxon>Cytophagales</taxon>
        <taxon>Spirosomataceae</taxon>
        <taxon>Dyadobacter</taxon>
    </lineage>
</organism>